<dbReference type="SUPFAM" id="SSF52058">
    <property type="entry name" value="L domain-like"/>
    <property type="match status" value="1"/>
</dbReference>
<feature type="repeat" description="ANK" evidence="4">
    <location>
        <begin position="1178"/>
        <end position="1210"/>
    </location>
</feature>
<organism evidence="7 8">
    <name type="scientific">Ostreobium quekettii</name>
    <dbReference type="NCBI Taxonomy" id="121088"/>
    <lineage>
        <taxon>Eukaryota</taxon>
        <taxon>Viridiplantae</taxon>
        <taxon>Chlorophyta</taxon>
        <taxon>core chlorophytes</taxon>
        <taxon>Ulvophyceae</taxon>
        <taxon>TCBD clade</taxon>
        <taxon>Bryopsidales</taxon>
        <taxon>Ostreobineae</taxon>
        <taxon>Ostreobiaceae</taxon>
        <taxon>Ostreobium</taxon>
    </lineage>
</organism>
<evidence type="ECO:0000256" key="3">
    <source>
        <dbReference type="ARBA" id="ARBA00023043"/>
    </source>
</evidence>
<dbReference type="InterPro" id="IPR036770">
    <property type="entry name" value="Ankyrin_rpt-contain_sf"/>
</dbReference>
<name>A0A8S1JF31_9CHLO</name>
<dbReference type="PROSITE" id="PS50088">
    <property type="entry name" value="ANK_REPEAT"/>
    <property type="match status" value="7"/>
</dbReference>
<dbReference type="InterPro" id="IPR002110">
    <property type="entry name" value="Ankyrin_rpt"/>
</dbReference>
<dbReference type="GO" id="GO:0043531">
    <property type="term" value="F:ADP binding"/>
    <property type="evidence" value="ECO:0007669"/>
    <property type="project" value="InterPro"/>
</dbReference>
<dbReference type="SUPFAM" id="SSF52540">
    <property type="entry name" value="P-loop containing nucleoside triphosphate hydrolases"/>
    <property type="match status" value="1"/>
</dbReference>
<dbReference type="GO" id="GO:0006952">
    <property type="term" value="P:defense response"/>
    <property type="evidence" value="ECO:0007669"/>
    <property type="project" value="UniProtKB-KW"/>
</dbReference>
<feature type="repeat" description="ANK" evidence="4">
    <location>
        <begin position="1246"/>
        <end position="1278"/>
    </location>
</feature>
<dbReference type="Gene3D" id="1.10.8.430">
    <property type="entry name" value="Helical domain of apoptotic protease-activating factors"/>
    <property type="match status" value="1"/>
</dbReference>
<keyword evidence="8" id="KW-1185">Reference proteome</keyword>
<dbReference type="SMART" id="SM00248">
    <property type="entry name" value="ANK"/>
    <property type="match status" value="9"/>
</dbReference>
<feature type="repeat" description="ANK" evidence="4">
    <location>
        <begin position="1079"/>
        <end position="1111"/>
    </location>
</feature>
<dbReference type="GO" id="GO:0005930">
    <property type="term" value="C:axoneme"/>
    <property type="evidence" value="ECO:0007669"/>
    <property type="project" value="UniProtKB-SubCell"/>
</dbReference>
<evidence type="ECO:0000313" key="7">
    <source>
        <dbReference type="EMBL" id="CAD7704640.1"/>
    </source>
</evidence>
<evidence type="ECO:0000256" key="2">
    <source>
        <dbReference type="ARBA" id="ARBA00022737"/>
    </source>
</evidence>
<dbReference type="Pfam" id="PF00023">
    <property type="entry name" value="Ank"/>
    <property type="match status" value="1"/>
</dbReference>
<feature type="repeat" description="ANK" evidence="4">
    <location>
        <begin position="1279"/>
        <end position="1311"/>
    </location>
</feature>
<proteinExistence type="predicted"/>
<dbReference type="Gene3D" id="1.10.10.10">
    <property type="entry name" value="Winged helix-like DNA-binding domain superfamily/Winged helix DNA-binding domain"/>
    <property type="match status" value="1"/>
</dbReference>
<dbReference type="SUPFAM" id="SSF48403">
    <property type="entry name" value="Ankyrin repeat"/>
    <property type="match status" value="1"/>
</dbReference>
<dbReference type="PRINTS" id="PR00364">
    <property type="entry name" value="DISEASERSIST"/>
</dbReference>
<feature type="repeat" description="ANK" evidence="4">
    <location>
        <begin position="1112"/>
        <end position="1144"/>
    </location>
</feature>
<dbReference type="InterPro" id="IPR027417">
    <property type="entry name" value="P-loop_NTPase"/>
</dbReference>
<sequence length="1354" mass="147224">MATSSGGQLGDSERVRPVALGRLLAADLGRVQTWKMSGWKSGKREDVFLLRRVDLWWILAQPGKSCPTDAGAWRKGHHIGLVRGRTVVDFSNEEAGEWFVKVGDDCQYFKAKSASEAALWVASLKQRVQPWNDELRDQTAGELVGDAGERDNVTGHIHLSHLTAAQEMVTALSAAASFTKDVLGTLPIAGPALSLLGFALEAVSREAADVESIRPARALLEEVTRRTMETLHRAVKLNDEDYKREIFKVLEKIETAARMLERHGYRSTAGRFKHAILKRDTGPLAAVDLLKQCKDDLSKLQIHQLAMLQMTGLENPNALVANQPKLPSEDSFARRKLLHTHIPIAPDAVALEGQLCAVTNMLLENKTKYVVVWGMGGIGKTTLAHALINDNRIVASFKKRVFVTIAQNPNITRCQKQIWNAVMDSEHDVQFTNAEDGKWRLRTALKDEAVFVVLDDVWDKGFVAHFDVVSAKSRVLITSRSGDVATSVEARRYAAVGLGEVDSMRLFCKKAFATGQPLRWQSLYVKDIVQECGGLPLALEVMGAEARGYSSGVKGESGPTPKEKRKWERAVERMKTTGAVGEGLFGKVFAMSFDSLEELHQMALLDLAMLPEDHEARESDVVDMQCCNGLSADEAYDVLEEMEQRSLIIRTGEDALSVREFQSRGFVTCRLHDVVRDSAMKLITDQPVAERCRLVSSHLKKELHVKDQRLLVTKFSATHSIGQDSDLDLQTLKVPQLRALVLRNAELSGLPLSLLAANLVVIDLAFSGVASLPPEVACLEHAKVLRLDGCVELEHLPNEVGAMQQLWVLSLRGCQGIYELPESLVKLTNLRKLLMPECGIAQILSIEIGSLPNLEVLDLSGCAGLKCLPPSLGDLSGLTALHLGHCWQLTSLPSTIGKLSNLEVLLLHRCTGLEELPSAVTFLHKLAELDVQGCRKLKCLPQGFVRGCPGLKILRLQGNSQLAFPHFALELQQLHVLGIYEDWMLPSSATKKILDQQVWLEKEATKDYTWREKDMDTPLHWAAGRGKMEMVEYHLRETNVDASGSYGDTALIRAACDGHAATVELLLNRGASVDAANQYGSTALIGAARIGHAATVELLLNRGASVDAANQYGDTALIGAARIGHAATVELLLNRGASVDAANQYGDTALIRAAGSGHAATVELLLNRGASVDVANQYGRTALIRAAANGHAATVELLLNRGASVDATDQHGCTSLQWAAAGGSEAVFDLVFAKYDAPPLEAKDKDGDTPLLEACISGHSVIVERLLDRGANVHAVNNEGKTPLICAAVEGTCEIVKLLLDHGARADIEDKSGRGPAAYAREEGHAALAEMLEAAEIKQAQIGRGDAAERPEGE</sequence>
<feature type="domain" description="NB-ARC" evidence="5">
    <location>
        <begin position="354"/>
        <end position="513"/>
    </location>
</feature>
<dbReference type="Gene3D" id="3.40.50.300">
    <property type="entry name" value="P-loop containing nucleotide triphosphate hydrolases"/>
    <property type="match status" value="1"/>
</dbReference>
<feature type="domain" description="Disease resistance R13L4/SHOC-2-like LRR" evidence="6">
    <location>
        <begin position="851"/>
        <end position="977"/>
    </location>
</feature>
<dbReference type="Proteomes" id="UP000708148">
    <property type="component" value="Unassembled WGS sequence"/>
</dbReference>
<dbReference type="InterPro" id="IPR036388">
    <property type="entry name" value="WH-like_DNA-bd_sf"/>
</dbReference>
<dbReference type="InterPro" id="IPR042197">
    <property type="entry name" value="Apaf_helical"/>
</dbReference>
<dbReference type="Pfam" id="PF12796">
    <property type="entry name" value="Ank_2"/>
    <property type="match status" value="3"/>
</dbReference>
<comment type="subcellular location">
    <subcellularLocation>
        <location evidence="1">Cytoplasm</location>
        <location evidence="1">Cytoskeleton</location>
        <location evidence="1">Cilium axoneme</location>
    </subcellularLocation>
</comment>
<accession>A0A8S1JF31</accession>
<dbReference type="InterPro" id="IPR002182">
    <property type="entry name" value="NB-ARC"/>
</dbReference>
<dbReference type="InterPro" id="IPR055414">
    <property type="entry name" value="LRR_R13L4/SHOC2-like"/>
</dbReference>
<evidence type="ECO:0000259" key="6">
    <source>
        <dbReference type="Pfam" id="PF23598"/>
    </source>
</evidence>
<dbReference type="PANTHER" id="PTHR24173:SF74">
    <property type="entry name" value="ANKYRIN REPEAT DOMAIN-CONTAINING PROTEIN 16"/>
    <property type="match status" value="1"/>
</dbReference>
<dbReference type="OrthoDB" id="1938824at2759"/>
<dbReference type="PROSITE" id="PS50297">
    <property type="entry name" value="ANK_REP_REGION"/>
    <property type="match status" value="7"/>
</dbReference>
<gene>
    <name evidence="7" type="ORF">OSTQU699_LOCUS9994</name>
</gene>
<dbReference type="InterPro" id="IPR032675">
    <property type="entry name" value="LRR_dom_sf"/>
</dbReference>
<dbReference type="Gene3D" id="3.80.10.10">
    <property type="entry name" value="Ribonuclease Inhibitor"/>
    <property type="match status" value="1"/>
</dbReference>
<protein>
    <submittedName>
        <fullName evidence="7">Uncharacterized protein</fullName>
    </submittedName>
</protein>
<comment type="caution">
    <text evidence="7">The sequence shown here is derived from an EMBL/GenBank/DDBJ whole genome shotgun (WGS) entry which is preliminary data.</text>
</comment>
<evidence type="ECO:0000256" key="4">
    <source>
        <dbReference type="PROSITE-ProRule" id="PRU00023"/>
    </source>
</evidence>
<keyword evidence="3 4" id="KW-0040">ANK repeat</keyword>
<reference evidence="7" key="1">
    <citation type="submission" date="2020-12" db="EMBL/GenBank/DDBJ databases">
        <authorList>
            <person name="Iha C."/>
        </authorList>
    </citation>
    <scope>NUCLEOTIDE SEQUENCE</scope>
</reference>
<dbReference type="Gene3D" id="1.25.40.20">
    <property type="entry name" value="Ankyrin repeat-containing domain"/>
    <property type="match status" value="4"/>
</dbReference>
<evidence type="ECO:0000256" key="1">
    <source>
        <dbReference type="ARBA" id="ARBA00004430"/>
    </source>
</evidence>
<keyword evidence="2" id="KW-0677">Repeat</keyword>
<dbReference type="Pfam" id="PF00931">
    <property type="entry name" value="NB-ARC"/>
    <property type="match status" value="1"/>
</dbReference>
<dbReference type="Pfam" id="PF23598">
    <property type="entry name" value="LRR_14"/>
    <property type="match status" value="1"/>
</dbReference>
<feature type="repeat" description="ANK" evidence="4">
    <location>
        <begin position="1145"/>
        <end position="1177"/>
    </location>
</feature>
<dbReference type="PANTHER" id="PTHR24173">
    <property type="entry name" value="ANKYRIN REPEAT CONTAINING"/>
    <property type="match status" value="1"/>
</dbReference>
<feature type="repeat" description="ANK" evidence="4">
    <location>
        <begin position="1046"/>
        <end position="1078"/>
    </location>
</feature>
<dbReference type="EMBL" id="CAJHUC010002938">
    <property type="protein sequence ID" value="CAD7704640.1"/>
    <property type="molecule type" value="Genomic_DNA"/>
</dbReference>
<evidence type="ECO:0000259" key="5">
    <source>
        <dbReference type="Pfam" id="PF00931"/>
    </source>
</evidence>
<evidence type="ECO:0000313" key="8">
    <source>
        <dbReference type="Proteomes" id="UP000708148"/>
    </source>
</evidence>